<feature type="compositionally biased region" description="Basic residues" evidence="1">
    <location>
        <begin position="1016"/>
        <end position="1030"/>
    </location>
</feature>
<feature type="non-terminal residue" evidence="2">
    <location>
        <position position="2502"/>
    </location>
</feature>
<feature type="compositionally biased region" description="Low complexity" evidence="1">
    <location>
        <begin position="1193"/>
        <end position="1219"/>
    </location>
</feature>
<feature type="compositionally biased region" description="Acidic residues" evidence="1">
    <location>
        <begin position="1146"/>
        <end position="1166"/>
    </location>
</feature>
<organism evidence="2 3">
    <name type="scientific">Streblomastix strix</name>
    <dbReference type="NCBI Taxonomy" id="222440"/>
    <lineage>
        <taxon>Eukaryota</taxon>
        <taxon>Metamonada</taxon>
        <taxon>Preaxostyla</taxon>
        <taxon>Oxymonadida</taxon>
        <taxon>Streblomastigidae</taxon>
        <taxon>Streblomastix</taxon>
    </lineage>
</organism>
<feature type="compositionally biased region" description="Polar residues" evidence="1">
    <location>
        <begin position="1092"/>
        <end position="1107"/>
    </location>
</feature>
<sequence length="2502" mass="285646">MLHISNHLNFTQPLSFCWAFYSTFFGWLWRIRHEITIDVGEAGQQFQQQIMPFNFQGQSQLSDLNYANDRNIITSFGCTVSFDPDLTAMHKVRLFAIVLRILRNCGLILTFTRVGEFQKMVQVVADICPQLSDFVYFVESCAYAHAHTSFPASSNLIPRILLSLIAMYEHAVTLHAEIASVYSPQLERKYRKQVLSFHQQELLRLISNQGDLFKNETDNNKENQQNENDKSHQFLTIRSGLSIKSIISPNSYVQSPFYSSEEHQNPNFTSVVNEFIPEVNNDTQNKNKLEQTNNQSSIPPDFHINEVSNTNTVNKKNSNIHSNSHTIKQSNPRHFIQYPHSPPFPREILHPLMHQMMIPSFLFSILCGYIPIEWRYELTPEDEQKQFEQQLQIEEEQRIERIKKIEKQKELLQIRHANRKVQGEEEQAEEDEEGDEEDQEFINEYEDNRIDSAIEGFDGFGDQQKDTSSVMDCPISELLPDIYDSQLIPSEQLPSNVQASTERKKDKRRKKSNDMKQQTVGNPFSDQEPQHLDQDESAISLDKLKDDIHQQERAQKYKLDSYIDIDVTNNVDSVQNVNVTTLTIPIDTEQIQSPKDIQLSEQDKQQQINKINQKDLKQAKLSRQQTLKSNQYKQPQIKQEKFFSPFPSQIHFPSQDLNDIQYLIYALSQPDDGRLLNDLSCQSLAASALTAIHVILYGLSPLTFQKPPNMASFSSDTSTSEGNESSLSSSSYFQICIPPFHITPSLQIGGNNTNQNKDRTEKADNQSNSNAKNGESNESGIRAMRDQFGVDEKNRQEWKVKTRTGDDEILVLHKKQRIDYSLDGDYLIDDEDLKEVVDLEDEENHDIYSGSVSDSQINQIQNNHRKRNREDQFHQSDKHIKDHTATLTRQTSPFYHQIYGNDNNVESIPKWDQLFEQLLMNAQPKAWKNNNKNKKKHHSDKKRRKMKQGSGNERQRHVHGHSKRRNKFNTNSLMRSGEYREMEDFIADVFGGSDNWQNISYGKRNINKNIGFRDGKKGKHIGQKKNRGKKYNINDDNLDDNQLGTQHKKHISNKDRQFGELDISRDGLDENISNSEFNTSSQSYQSFQQYLNTDSDQTSGDNSSDYEQQIGDESREDISSPNTSMNEDNQGRNQRMNQKEGRGNGDAEDESEQESSDNFDNIDWDLGDDKRLQKKKQRLKMKKKKKRVRNLFISQNINNQRQNQQINNKQQNIKQTSNIETQPNYPINYIQSNTLLLQDLYEEEDEFEEQQQDLGNQIDPFGMDSLIKWKQQSAVVEERYQIQMRRIEKHRIGRQGKINQEHKNQQLQIQSKPQQLSQQPTQNLQTNQQQNNENAENAADAVMSFWDQVKAASIPFYQGRVNEDPEKRARQRRDILLRAFHPCLSERGRIGALLAMARAMDDCETKARIAFAIGLTLVHQRRNIEMAEAFFYDAFCIMNDDGEEDIIDKFEQLVDDEEEEVKKKKIEREEREDKQLEQDLEREKKNEKGKLYKSSSQLNYKEKIDHLQRSSRETLNTSNSSWKIKNANSMEMDSSLDLHQSDYEISQLEINSGQNTLRKKINQGEKSLQQSKQSNQKQSNQPTEENPIDQNEVLKSKLNVSPLSFSLFGCAVLLRLGDACAANGRYYHALSSFQAALSFCAMRGIESEVLRILQPLAKFCAANNDSENAIFYYATILDYYIRARLGIDSNRNNQQFDSFTSVGKGDLADQQGISNKQNQRNGKGLGQSIAAALKGSTTQLGMGGASTLNDVTKILHNAEINTHKLIGTIRILITLNIRSGLFDQAVHYLQAGLDICSGGNGLQFFNWSYSYSSPTSSPQTSSYSSPPSNYYSISLQPPVVAAPGFFAQGTLYPYRTTKLEFLVQMICIYIEIGLASHGLALLTRDPMLFSQCPIDARLDALFTLTETLIHRGLTSESALLLKRIDNELANIPNYAGNYLSASLHMTLGDSNKGSNTLKNAPKTTEQTAQTNSYSDVGESFKNNFNLSMSQIRSYLERFGFLIVKTYWRCQQMEKTLAWIDYLIKRTPETQIITLGKLFYHRGKVLARLSSSMHPQPNNINPLTTIIWSSHEDVIPLVPGWIKMQNESKDKKDLDEGQSTGLNVLAEGLSGYNQSNARKKLEMNSNAASAIFSPASSQGKQKSSQSSISEKNGFNHLVYISEEIIEFSQRAGQGLILSFNMKSIRDLISVISPNTHVIVTPQNIAVMATDKANKHPRISSLQSQSNSYTLSVPLASQKLLRADEVYWQSFFLNPQLHDHAYGTLLVGEQQAPEPLTINSSKSPFQEVNDVENQPQTSSPTIYKNSASYLLASLLSFERAREYFTLSGDRVLVGRTATRMSSAYTSRIFQAHAFFYIEVVQVLLLPDPTTVPPLPQPAMSFSTTLTLMTRAALIAADLVAQNVSEKNSGSSMAFSISNIFRSSTNKLSINQMKPPNEAINKSLTHSQANAIEQPHTLPVPQLNINYFEVENAENTAMRNSQVIKTVAENLKQYKEANEKEQDNK</sequence>
<feature type="compositionally biased region" description="Basic residues" evidence="1">
    <location>
        <begin position="931"/>
        <end position="947"/>
    </location>
</feature>
<feature type="compositionally biased region" description="Polar residues" evidence="1">
    <location>
        <begin position="765"/>
        <end position="779"/>
    </location>
</feature>
<proteinExistence type="predicted"/>
<feature type="region of interest" description="Disordered" evidence="1">
    <location>
        <begin position="1007"/>
        <end position="1061"/>
    </location>
</feature>
<feature type="region of interest" description="Disordered" evidence="1">
    <location>
        <begin position="923"/>
        <end position="971"/>
    </location>
</feature>
<gene>
    <name evidence="2" type="ORF">EZS28_013607</name>
</gene>
<name>A0A5J4W818_9EUKA</name>
<feature type="compositionally biased region" description="Basic residues" evidence="1">
    <location>
        <begin position="956"/>
        <end position="967"/>
    </location>
</feature>
<feature type="compositionally biased region" description="Basic residues" evidence="1">
    <location>
        <begin position="1172"/>
        <end position="1189"/>
    </location>
</feature>
<dbReference type="PANTHER" id="PTHR42264:SF6">
    <property type="entry name" value="TRANSMEMBRANE PROTEIN"/>
    <property type="match status" value="1"/>
</dbReference>
<dbReference type="Proteomes" id="UP000324800">
    <property type="component" value="Unassembled WGS sequence"/>
</dbReference>
<feature type="compositionally biased region" description="Basic and acidic residues" evidence="1">
    <location>
        <begin position="1465"/>
        <end position="1490"/>
    </location>
</feature>
<feature type="region of interest" description="Disordered" evidence="1">
    <location>
        <begin position="862"/>
        <end position="888"/>
    </location>
</feature>
<feature type="compositionally biased region" description="Polar residues" evidence="1">
    <location>
        <begin position="487"/>
        <end position="500"/>
    </location>
</feature>
<feature type="compositionally biased region" description="Basic and acidic residues" evidence="1">
    <location>
        <begin position="868"/>
        <end position="884"/>
    </location>
</feature>
<evidence type="ECO:0000313" key="3">
    <source>
        <dbReference type="Proteomes" id="UP000324800"/>
    </source>
</evidence>
<dbReference type="PANTHER" id="PTHR42264">
    <property type="entry name" value="EPHRIN_REC_LIKE DOMAIN-CONTAINING PROTEIN"/>
    <property type="match status" value="1"/>
</dbReference>
<feature type="region of interest" description="Disordered" evidence="1">
    <location>
        <begin position="486"/>
        <end position="532"/>
    </location>
</feature>
<feature type="compositionally biased region" description="Acidic residues" evidence="1">
    <location>
        <begin position="424"/>
        <end position="439"/>
    </location>
</feature>
<feature type="compositionally biased region" description="Low complexity" evidence="1">
    <location>
        <begin position="1569"/>
        <end position="1581"/>
    </location>
</feature>
<protein>
    <submittedName>
        <fullName evidence="2">Uncharacterized protein</fullName>
    </submittedName>
</protein>
<feature type="compositionally biased region" description="Low complexity" evidence="1">
    <location>
        <begin position="1305"/>
        <end position="1334"/>
    </location>
</feature>
<feature type="region of interest" description="Disordered" evidence="1">
    <location>
        <begin position="1564"/>
        <end position="1588"/>
    </location>
</feature>
<evidence type="ECO:0000313" key="2">
    <source>
        <dbReference type="EMBL" id="KAA6390865.1"/>
    </source>
</evidence>
<reference evidence="2 3" key="1">
    <citation type="submission" date="2019-03" db="EMBL/GenBank/DDBJ databases">
        <title>Single cell metagenomics reveals metabolic interactions within the superorganism composed of flagellate Streblomastix strix and complex community of Bacteroidetes bacteria on its surface.</title>
        <authorList>
            <person name="Treitli S.C."/>
            <person name="Kolisko M."/>
            <person name="Husnik F."/>
            <person name="Keeling P."/>
            <person name="Hampl V."/>
        </authorList>
    </citation>
    <scope>NUCLEOTIDE SEQUENCE [LARGE SCALE GENOMIC DNA]</scope>
    <source>
        <strain evidence="2">ST1C</strain>
    </source>
</reference>
<accession>A0A5J4W818</accession>
<feature type="region of interest" description="Disordered" evidence="1">
    <location>
        <begin position="1465"/>
        <end position="1494"/>
    </location>
</feature>
<comment type="caution">
    <text evidence="2">The sequence shown here is derived from an EMBL/GenBank/DDBJ whole genome shotgun (WGS) entry which is preliminary data.</text>
</comment>
<feature type="compositionally biased region" description="Polar residues" evidence="1">
    <location>
        <begin position="1119"/>
        <end position="1136"/>
    </location>
</feature>
<feature type="region of interest" description="Disordered" evidence="1">
    <location>
        <begin position="1092"/>
        <end position="1220"/>
    </location>
</feature>
<feature type="compositionally biased region" description="Polar residues" evidence="1">
    <location>
        <begin position="515"/>
        <end position="527"/>
    </location>
</feature>
<feature type="compositionally biased region" description="Polar residues" evidence="1">
    <location>
        <begin position="746"/>
        <end position="755"/>
    </location>
</feature>
<dbReference type="EMBL" id="SNRW01003077">
    <property type="protein sequence ID" value="KAA6390865.1"/>
    <property type="molecule type" value="Genomic_DNA"/>
</dbReference>
<feature type="region of interest" description="Disordered" evidence="1">
    <location>
        <begin position="1954"/>
        <end position="1974"/>
    </location>
</feature>
<feature type="region of interest" description="Disordered" evidence="1">
    <location>
        <begin position="419"/>
        <end position="439"/>
    </location>
</feature>
<feature type="region of interest" description="Disordered" evidence="1">
    <location>
        <begin position="1291"/>
        <end position="1334"/>
    </location>
</feature>
<evidence type="ECO:0000256" key="1">
    <source>
        <dbReference type="SAM" id="MobiDB-lite"/>
    </source>
</evidence>
<feature type="compositionally biased region" description="Basic and acidic residues" evidence="1">
    <location>
        <begin position="1052"/>
        <end position="1061"/>
    </location>
</feature>
<feature type="region of interest" description="Disordered" evidence="1">
    <location>
        <begin position="746"/>
        <end position="781"/>
    </location>
</feature>